<keyword evidence="6" id="KW-0999">Mitochondrion inner membrane</keyword>
<evidence type="ECO:0000256" key="5">
    <source>
        <dbReference type="ARBA" id="ARBA00022692"/>
    </source>
</evidence>
<evidence type="ECO:0000256" key="13">
    <source>
        <dbReference type="RuleBase" id="RU365079"/>
    </source>
</evidence>
<keyword evidence="7 13" id="KW-0653">Protein transport</keyword>
<comment type="function">
    <text evidence="13">Essential component of the TIM23 complex, a complex that mediates the translocation of transit peptide-containing proteins across the mitochondrial inner membrane.</text>
</comment>
<evidence type="ECO:0000256" key="8">
    <source>
        <dbReference type="ARBA" id="ARBA00022946"/>
    </source>
</evidence>
<dbReference type="GO" id="GO:0005744">
    <property type="term" value="C:TIM23 mitochondrial import inner membrane translocase complex"/>
    <property type="evidence" value="ECO:0007669"/>
    <property type="project" value="UniProtKB-UniRule"/>
</dbReference>
<keyword evidence="5" id="KW-0812">Transmembrane</keyword>
<dbReference type="InterPro" id="IPR050365">
    <property type="entry name" value="TIM50"/>
</dbReference>
<dbReference type="Gene3D" id="3.40.50.1000">
    <property type="entry name" value="HAD superfamily/HAD-like"/>
    <property type="match status" value="1"/>
</dbReference>
<keyword evidence="4 13" id="KW-0813">Transport</keyword>
<evidence type="ECO:0000256" key="7">
    <source>
        <dbReference type="ARBA" id="ARBA00022927"/>
    </source>
</evidence>
<reference evidence="16 17" key="1">
    <citation type="journal article" date="2018" name="Front. Microbiol.">
        <title>Prospects for Fungal Bioremediation of Acidic Radioactive Waste Sites: Characterization and Genome Sequence of Rhodotorula taiwanensis MD1149.</title>
        <authorList>
            <person name="Tkavc R."/>
            <person name="Matrosova V.Y."/>
            <person name="Grichenko O.E."/>
            <person name="Gostincar C."/>
            <person name="Volpe R.P."/>
            <person name="Klimenkova P."/>
            <person name="Gaidamakova E.K."/>
            <person name="Zhou C.E."/>
            <person name="Stewart B.J."/>
            <person name="Lyman M.G."/>
            <person name="Malfatti S.A."/>
            <person name="Rubinfeld B."/>
            <person name="Courtot M."/>
            <person name="Singh J."/>
            <person name="Dalgard C.L."/>
            <person name="Hamilton T."/>
            <person name="Frey K.G."/>
            <person name="Gunde-Cimerman N."/>
            <person name="Dugan L."/>
            <person name="Daly M.J."/>
        </authorList>
    </citation>
    <scope>NUCLEOTIDE SEQUENCE [LARGE SCALE GENOMIC DNA]</scope>
    <source>
        <strain evidence="16 17">MD1149</strain>
    </source>
</reference>
<dbReference type="InterPro" id="IPR023214">
    <property type="entry name" value="HAD_sf"/>
</dbReference>
<dbReference type="FunFam" id="3.40.50.1000:FF:000019">
    <property type="entry name" value="Mitochondrial import inner membrane translocase subunit TIM50"/>
    <property type="match status" value="1"/>
</dbReference>
<organism evidence="16 17">
    <name type="scientific">Rhodotorula taiwanensis</name>
    <dbReference type="NCBI Taxonomy" id="741276"/>
    <lineage>
        <taxon>Eukaryota</taxon>
        <taxon>Fungi</taxon>
        <taxon>Dikarya</taxon>
        <taxon>Basidiomycota</taxon>
        <taxon>Pucciniomycotina</taxon>
        <taxon>Microbotryomycetes</taxon>
        <taxon>Sporidiobolales</taxon>
        <taxon>Sporidiobolaceae</taxon>
        <taxon>Rhodotorula</taxon>
    </lineage>
</organism>
<feature type="compositionally biased region" description="Polar residues" evidence="14">
    <location>
        <begin position="112"/>
        <end position="126"/>
    </location>
</feature>
<comment type="similarity">
    <text evidence="2 13">Belongs to the TIM50 family.</text>
</comment>
<comment type="subunit">
    <text evidence="13">Component of the TIM23 complex.</text>
</comment>
<evidence type="ECO:0000259" key="15">
    <source>
        <dbReference type="PROSITE" id="PS50969"/>
    </source>
</evidence>
<feature type="region of interest" description="Disordered" evidence="14">
    <location>
        <begin position="146"/>
        <end position="173"/>
    </location>
</feature>
<sequence>MHLIARQAVRSLRTAAQPIPRPATVNVGHSVRYLRSTGNPTPPPQPAATDADPASAAATAAAQDAPPATPATQTGKTPSAEAVPPLKSADQLAQDPAVTEAPKPNPADPTATGASQVSPPTDALSTRQNSIAEAFLDLHPDVAPRTEEELRGGSQFPGDKTGAKARGAGKSSIEKKRANLARAAGAVTVAGLLWATYDLGKDWADEDEAKKMYARSDDQQAIDEAAQGGWLGWWGRLKLRAADHLDYLNKPAWDPLLPAPLPEPHYRPYTLVIDLEDMLTHDNWDLEHGWRTAKRPGADYFLAYMSQFYEIVLFTTLPSYVVIPIIEKLDPYGAYIPWKLFKEATRYKNGMNIKDLSYLNRPLERTVILDTDPARFQLQPDNGIALQPWMGSKGDATANELVAMIPFLEALAIKRVKDVRPVIKHYEGKHIPTAYMEAEQRTKQEILDKWEQQKKDSSVKGWISSLFSGLTQGTIRDAPPETDVEQMRKAAQKLYLEEQKYWKDNAAIIEQQIEEDKQRQLKEMSSSLVGMMGLAPPRPAPGTQ</sequence>
<accession>A0A2S5B208</accession>
<keyword evidence="17" id="KW-1185">Reference proteome</keyword>
<keyword evidence="8 13" id="KW-0809">Transit peptide</keyword>
<proteinExistence type="inferred from homology"/>
<keyword evidence="11 13" id="KW-0496">Mitochondrion</keyword>
<evidence type="ECO:0000256" key="6">
    <source>
        <dbReference type="ARBA" id="ARBA00022792"/>
    </source>
</evidence>
<keyword evidence="12" id="KW-0472">Membrane</keyword>
<dbReference type="PANTHER" id="PTHR12210">
    <property type="entry name" value="DULLARD PROTEIN PHOSPHATASE"/>
    <property type="match status" value="1"/>
</dbReference>
<evidence type="ECO:0000256" key="9">
    <source>
        <dbReference type="ARBA" id="ARBA00022989"/>
    </source>
</evidence>
<evidence type="ECO:0000313" key="16">
    <source>
        <dbReference type="EMBL" id="POY70721.1"/>
    </source>
</evidence>
<dbReference type="GO" id="GO:0015031">
    <property type="term" value="P:protein transport"/>
    <property type="evidence" value="ECO:0007669"/>
    <property type="project" value="UniProtKB-KW"/>
</dbReference>
<dbReference type="STRING" id="741276.A0A2S5B208"/>
<feature type="compositionally biased region" description="Low complexity" evidence="14">
    <location>
        <begin position="47"/>
        <end position="74"/>
    </location>
</feature>
<feature type="region of interest" description="Disordered" evidence="14">
    <location>
        <begin position="33"/>
        <end position="126"/>
    </location>
</feature>
<dbReference type="EMBL" id="PJQD01000097">
    <property type="protein sequence ID" value="POY70721.1"/>
    <property type="molecule type" value="Genomic_DNA"/>
</dbReference>
<dbReference type="PROSITE" id="PS50969">
    <property type="entry name" value="FCP1"/>
    <property type="match status" value="1"/>
</dbReference>
<keyword evidence="9" id="KW-1133">Transmembrane helix</keyword>
<dbReference type="InterPro" id="IPR004274">
    <property type="entry name" value="FCP1_dom"/>
</dbReference>
<evidence type="ECO:0000313" key="17">
    <source>
        <dbReference type="Proteomes" id="UP000237144"/>
    </source>
</evidence>
<evidence type="ECO:0000256" key="12">
    <source>
        <dbReference type="ARBA" id="ARBA00023136"/>
    </source>
</evidence>
<evidence type="ECO:0000256" key="11">
    <source>
        <dbReference type="ARBA" id="ARBA00023128"/>
    </source>
</evidence>
<gene>
    <name evidence="16" type="ORF">BMF94_6131</name>
</gene>
<evidence type="ECO:0000256" key="14">
    <source>
        <dbReference type="SAM" id="MobiDB-lite"/>
    </source>
</evidence>
<comment type="caution">
    <text evidence="16">The sequence shown here is derived from an EMBL/GenBank/DDBJ whole genome shotgun (WGS) entry which is preliminary data.</text>
</comment>
<evidence type="ECO:0000256" key="2">
    <source>
        <dbReference type="ARBA" id="ARBA00006344"/>
    </source>
</evidence>
<dbReference type="InterPro" id="IPR036412">
    <property type="entry name" value="HAD-like_sf"/>
</dbReference>
<evidence type="ECO:0000256" key="4">
    <source>
        <dbReference type="ARBA" id="ARBA00022448"/>
    </source>
</evidence>
<dbReference type="Pfam" id="PF03031">
    <property type="entry name" value="NIF"/>
    <property type="match status" value="1"/>
</dbReference>
<evidence type="ECO:0000256" key="1">
    <source>
        <dbReference type="ARBA" id="ARBA00004434"/>
    </source>
</evidence>
<name>A0A2S5B208_9BASI</name>
<dbReference type="AlphaFoldDB" id="A0A2S5B208"/>
<evidence type="ECO:0000256" key="10">
    <source>
        <dbReference type="ARBA" id="ARBA00023010"/>
    </source>
</evidence>
<comment type="subcellular location">
    <subcellularLocation>
        <location evidence="1 13">Mitochondrion inner membrane</location>
        <topology evidence="1 13">Single-pass membrane protein</topology>
    </subcellularLocation>
</comment>
<evidence type="ECO:0000256" key="3">
    <source>
        <dbReference type="ARBA" id="ARBA00020799"/>
    </source>
</evidence>
<feature type="region of interest" description="Disordered" evidence="14">
    <location>
        <begin position="523"/>
        <end position="544"/>
    </location>
</feature>
<protein>
    <recommendedName>
        <fullName evidence="3 13">Mitochondrial import inner membrane translocase subunit TIM50</fullName>
    </recommendedName>
</protein>
<dbReference type="Proteomes" id="UP000237144">
    <property type="component" value="Unassembled WGS sequence"/>
</dbReference>
<dbReference type="OrthoDB" id="287041at2759"/>
<dbReference type="CDD" id="cd07521">
    <property type="entry name" value="HAD_FCP1-like"/>
    <property type="match status" value="1"/>
</dbReference>
<feature type="domain" description="FCP1 homology" evidence="15">
    <location>
        <begin position="264"/>
        <end position="411"/>
    </location>
</feature>
<dbReference type="SMART" id="SM00577">
    <property type="entry name" value="CPDc"/>
    <property type="match status" value="1"/>
</dbReference>
<keyword evidence="10 13" id="KW-0811">Translocation</keyword>
<dbReference type="SUPFAM" id="SSF56784">
    <property type="entry name" value="HAD-like"/>
    <property type="match status" value="1"/>
</dbReference>